<dbReference type="Proteomes" id="UP001321498">
    <property type="component" value="Chromosome"/>
</dbReference>
<sequence length="432" mass="46420">MPLYEALRPATRIWYALHLKEAGSVPRPRDLPSWRPADSGFDSVLLLGNGPCHGWGVATHALALTGQLGRELPTRTQRPCGVDYIGDETMNLAAALPWLGNRELGAYDSIAVVLGVNDAVRLTPVAEWTKGLRRLLDTLLDRAAPEVPILLAGIQPPSSVPMYQTALGAVADRHARRLNAASASIAADYDRVRFFPLGAADLTGARPYGSPEAYAEWASMLADQLAPVLNEQRVRDGGAVRALPDLSPVSDWAGIDQAIELAAEGGSAELQRIAREAKRRFGVEIATVSLVDGDRLRYAMPGGLPSVVPLELTFCKYAVEQPDPLVVPDARRDPRFKVNPFREVAFINFYAGHPLQSLSGDTIGTFCLMGVRPRSASAVDLDAFSALAMQAQDELHRIERGAALSGEPAGQPVESVAAPAVAQTAEKTTRSR</sequence>
<evidence type="ECO:0000259" key="2">
    <source>
        <dbReference type="SMART" id="SM00065"/>
    </source>
</evidence>
<organism evidence="3 4">
    <name type="scientific">Naasia aerilata</name>
    <dbReference type="NCBI Taxonomy" id="1162966"/>
    <lineage>
        <taxon>Bacteria</taxon>
        <taxon>Bacillati</taxon>
        <taxon>Actinomycetota</taxon>
        <taxon>Actinomycetes</taxon>
        <taxon>Micrococcales</taxon>
        <taxon>Microbacteriaceae</taxon>
        <taxon>Naasia</taxon>
    </lineage>
</organism>
<evidence type="ECO:0000313" key="4">
    <source>
        <dbReference type="Proteomes" id="UP001321498"/>
    </source>
</evidence>
<dbReference type="Gene3D" id="3.40.50.1110">
    <property type="entry name" value="SGNH hydrolase"/>
    <property type="match status" value="1"/>
</dbReference>
<dbReference type="PANTHER" id="PTHR43102:SF2">
    <property type="entry name" value="GAF DOMAIN-CONTAINING PROTEIN"/>
    <property type="match status" value="1"/>
</dbReference>
<evidence type="ECO:0000313" key="3">
    <source>
        <dbReference type="EMBL" id="BDZ47130.1"/>
    </source>
</evidence>
<feature type="region of interest" description="Disordered" evidence="1">
    <location>
        <begin position="401"/>
        <end position="432"/>
    </location>
</feature>
<protein>
    <recommendedName>
        <fullName evidence="2">GAF domain-containing protein</fullName>
    </recommendedName>
</protein>
<dbReference type="InterPro" id="IPR003018">
    <property type="entry name" value="GAF"/>
</dbReference>
<dbReference type="SUPFAM" id="SSF52266">
    <property type="entry name" value="SGNH hydrolase"/>
    <property type="match status" value="1"/>
</dbReference>
<evidence type="ECO:0000256" key="1">
    <source>
        <dbReference type="SAM" id="MobiDB-lite"/>
    </source>
</evidence>
<dbReference type="InterPro" id="IPR036514">
    <property type="entry name" value="SGNH_hydro_sf"/>
</dbReference>
<dbReference type="SMART" id="SM00065">
    <property type="entry name" value="GAF"/>
    <property type="match status" value="1"/>
</dbReference>
<feature type="domain" description="GAF" evidence="2">
    <location>
        <begin position="265"/>
        <end position="405"/>
    </location>
</feature>
<dbReference type="InterPro" id="IPR029016">
    <property type="entry name" value="GAF-like_dom_sf"/>
</dbReference>
<dbReference type="RefSeq" id="WP_286277076.1">
    <property type="nucleotide sequence ID" value="NZ_AP027731.1"/>
</dbReference>
<proteinExistence type="predicted"/>
<dbReference type="Pfam" id="PF13185">
    <property type="entry name" value="GAF_2"/>
    <property type="match status" value="1"/>
</dbReference>
<dbReference type="Pfam" id="PF13472">
    <property type="entry name" value="Lipase_GDSL_2"/>
    <property type="match status" value="1"/>
</dbReference>
<dbReference type="Gene3D" id="3.30.450.40">
    <property type="match status" value="1"/>
</dbReference>
<name>A0ABM8GFL3_9MICO</name>
<reference evidence="4" key="1">
    <citation type="journal article" date="2019" name="Int. J. Syst. Evol. Microbiol.">
        <title>The Global Catalogue of Microorganisms (GCM) 10K type strain sequencing project: providing services to taxonomists for standard genome sequencing and annotation.</title>
        <authorList>
            <consortium name="The Broad Institute Genomics Platform"/>
            <consortium name="The Broad Institute Genome Sequencing Center for Infectious Disease"/>
            <person name="Wu L."/>
            <person name="Ma J."/>
        </authorList>
    </citation>
    <scope>NUCLEOTIDE SEQUENCE [LARGE SCALE GENOMIC DNA]</scope>
    <source>
        <strain evidence="4">NBRC 108725</strain>
    </source>
</reference>
<dbReference type="EMBL" id="AP027731">
    <property type="protein sequence ID" value="BDZ47130.1"/>
    <property type="molecule type" value="Genomic_DNA"/>
</dbReference>
<keyword evidence="4" id="KW-1185">Reference proteome</keyword>
<dbReference type="PANTHER" id="PTHR43102">
    <property type="entry name" value="SLR1143 PROTEIN"/>
    <property type="match status" value="1"/>
</dbReference>
<accession>A0ABM8GFL3</accession>
<dbReference type="SUPFAM" id="SSF55781">
    <property type="entry name" value="GAF domain-like"/>
    <property type="match status" value="1"/>
</dbReference>
<gene>
    <name evidence="3" type="ORF">GCM10025866_30390</name>
</gene>
<dbReference type="InterPro" id="IPR013830">
    <property type="entry name" value="SGNH_hydro"/>
</dbReference>